<proteinExistence type="predicted"/>
<accession>A0AAV5NRA2</accession>
<evidence type="ECO:0000313" key="2">
    <source>
        <dbReference type="Proteomes" id="UP001156690"/>
    </source>
</evidence>
<reference evidence="2" key="1">
    <citation type="journal article" date="2019" name="Int. J. Syst. Evol. Microbiol.">
        <title>The Global Catalogue of Microorganisms (GCM) 10K type strain sequencing project: providing services to taxonomists for standard genome sequencing and annotation.</title>
        <authorList>
            <consortium name="The Broad Institute Genomics Platform"/>
            <consortium name="The Broad Institute Genome Sequencing Center for Infectious Disease"/>
            <person name="Wu L."/>
            <person name="Ma J."/>
        </authorList>
    </citation>
    <scope>NUCLEOTIDE SEQUENCE [LARGE SCALE GENOMIC DNA]</scope>
    <source>
        <strain evidence="2">NBRC 15640</strain>
    </source>
</reference>
<gene>
    <name evidence="1" type="ORF">GCM10007932_23780</name>
</gene>
<organism evidence="1 2">
    <name type="scientific">Vibrio penaeicida</name>
    <dbReference type="NCBI Taxonomy" id="104609"/>
    <lineage>
        <taxon>Bacteria</taxon>
        <taxon>Pseudomonadati</taxon>
        <taxon>Pseudomonadota</taxon>
        <taxon>Gammaproteobacteria</taxon>
        <taxon>Vibrionales</taxon>
        <taxon>Vibrionaceae</taxon>
        <taxon>Vibrio</taxon>
    </lineage>
</organism>
<name>A0AAV5NRA2_9VIBR</name>
<dbReference type="Proteomes" id="UP001156690">
    <property type="component" value="Unassembled WGS sequence"/>
</dbReference>
<dbReference type="EMBL" id="BSNX01000026">
    <property type="protein sequence ID" value="GLQ73018.1"/>
    <property type="molecule type" value="Genomic_DNA"/>
</dbReference>
<comment type="caution">
    <text evidence="1">The sequence shown here is derived from an EMBL/GenBank/DDBJ whole genome shotgun (WGS) entry which is preliminary data.</text>
</comment>
<dbReference type="RefSeq" id="WP_126610027.1">
    <property type="nucleotide sequence ID" value="NZ_AP025144.1"/>
</dbReference>
<keyword evidence="2" id="KW-1185">Reference proteome</keyword>
<evidence type="ECO:0000313" key="1">
    <source>
        <dbReference type="EMBL" id="GLQ73018.1"/>
    </source>
</evidence>
<sequence length="81" mass="9195">MLWETMERVNKLRQQALADPEFIKAAKEHEDALKAMAKEEAIVRKKCLKAAQENKLNRGPKLLSDIYSESVFGANPTGEQH</sequence>
<evidence type="ECO:0008006" key="3">
    <source>
        <dbReference type="Google" id="ProtNLM"/>
    </source>
</evidence>
<dbReference type="AlphaFoldDB" id="A0AAV5NRA2"/>
<protein>
    <recommendedName>
        <fullName evidence="3">DUF465 domain-containing protein</fullName>
    </recommendedName>
</protein>